<dbReference type="RefSeq" id="WP_416206234.1">
    <property type="nucleotide sequence ID" value="NZ_JBBKTX010000014.1"/>
</dbReference>
<proteinExistence type="predicted"/>
<keyword evidence="2" id="KW-1185">Reference proteome</keyword>
<dbReference type="Gene3D" id="3.40.50.2000">
    <property type="entry name" value="Glycogen Phosphorylase B"/>
    <property type="match status" value="1"/>
</dbReference>
<dbReference type="Proteomes" id="UP001620597">
    <property type="component" value="Unassembled WGS sequence"/>
</dbReference>
<name>A0ABW8NJJ5_9GAMM</name>
<dbReference type="SUPFAM" id="SSF53756">
    <property type="entry name" value="UDP-Glycosyltransferase/glycogen phosphorylase"/>
    <property type="match status" value="1"/>
</dbReference>
<sequence length="414" mass="46276">MKTALIIGYVWPEPASSAAGSRMLQLIAALQSGDYRVVFGSPADWSPHAVGLADHGVEAVKLQLNSSTFNDYIAGLQPDLVMFDRFMMEEQFGWRVEETCPNALRVLDMEDVHSLRHARHQALKEGVEPGLKHIHSELAIREVAAVLRCDLTLVISEFEWHWLQQQFQIPAAQLIYLPFMLLASQWQRPLTALSQRQHFVCIGNFRHEPNWDAVRWLREALWPAIRQQLPTAELHVFGAYPPKKATSLQNEQLGFYVPGWADDALEVVDSARVMLAPLRFGAGLKGKLLDAAITATPAVTTPVGAEGMYGSAMGNQRDLGILVADSATVFVDAAVQLYQNDSLWDTCSAAAVRLAPDRFAFADHAPRWLARLSELAGNLENHRLSGFYGAMLRHHTLKSTRYMSQWIEAKNRLS</sequence>
<organism evidence="1 2">
    <name type="scientific">Oceanobacter antarcticus</name>
    <dbReference type="NCBI Taxonomy" id="3133425"/>
    <lineage>
        <taxon>Bacteria</taxon>
        <taxon>Pseudomonadati</taxon>
        <taxon>Pseudomonadota</taxon>
        <taxon>Gammaproteobacteria</taxon>
        <taxon>Oceanospirillales</taxon>
        <taxon>Oceanospirillaceae</taxon>
        <taxon>Oceanobacter</taxon>
    </lineage>
</organism>
<dbReference type="Pfam" id="PF13692">
    <property type="entry name" value="Glyco_trans_1_4"/>
    <property type="match status" value="1"/>
</dbReference>
<dbReference type="EMBL" id="JBBKTX010000014">
    <property type="protein sequence ID" value="MFK4753155.1"/>
    <property type="molecule type" value="Genomic_DNA"/>
</dbReference>
<evidence type="ECO:0000313" key="2">
    <source>
        <dbReference type="Proteomes" id="UP001620597"/>
    </source>
</evidence>
<gene>
    <name evidence="1" type="ORF">WG929_12100</name>
</gene>
<reference evidence="1 2" key="1">
    <citation type="submission" date="2024-03" db="EMBL/GenBank/DDBJ databases">
        <title>High-quality draft genome sequence of Oceanobacter sp. wDCs-4.</title>
        <authorList>
            <person name="Dong C."/>
        </authorList>
    </citation>
    <scope>NUCLEOTIDE SEQUENCE [LARGE SCALE GENOMIC DNA]</scope>
    <source>
        <strain evidence="2">wDCs-4</strain>
    </source>
</reference>
<protein>
    <submittedName>
        <fullName evidence="1">Glycosyltransferase family 4 protein</fullName>
    </submittedName>
</protein>
<evidence type="ECO:0000313" key="1">
    <source>
        <dbReference type="EMBL" id="MFK4753155.1"/>
    </source>
</evidence>
<accession>A0ABW8NJJ5</accession>
<comment type="caution">
    <text evidence="1">The sequence shown here is derived from an EMBL/GenBank/DDBJ whole genome shotgun (WGS) entry which is preliminary data.</text>
</comment>